<organism evidence="3 4">
    <name type="scientific">Seleniivibrio woodruffii</name>
    <dbReference type="NCBI Taxonomy" id="1078050"/>
    <lineage>
        <taxon>Bacteria</taxon>
        <taxon>Pseudomonadati</taxon>
        <taxon>Deferribacterota</taxon>
        <taxon>Deferribacteres</taxon>
        <taxon>Deferribacterales</taxon>
        <taxon>Geovibrionaceae</taxon>
        <taxon>Seleniivibrio</taxon>
    </lineage>
</organism>
<gene>
    <name evidence="3" type="ORF">C8D98_1849</name>
</gene>
<dbReference type="InterPro" id="IPR027417">
    <property type="entry name" value="P-loop_NTPase"/>
</dbReference>
<dbReference type="InterPro" id="IPR005654">
    <property type="entry name" value="ATPase_AFG1-like"/>
</dbReference>
<name>A0A4R1K9A0_9BACT</name>
<dbReference type="PANTHER" id="PTHR12169:SF6">
    <property type="entry name" value="AFG1-LIKE ATPASE"/>
    <property type="match status" value="1"/>
</dbReference>
<dbReference type="RefSeq" id="WP_132873824.1">
    <property type="nucleotide sequence ID" value="NZ_JBLJBI010000140.1"/>
</dbReference>
<dbReference type="NCBIfam" id="NF040713">
    <property type="entry name" value="ZapE"/>
    <property type="match status" value="1"/>
</dbReference>
<dbReference type="Proteomes" id="UP000294614">
    <property type="component" value="Unassembled WGS sequence"/>
</dbReference>
<dbReference type="PANTHER" id="PTHR12169">
    <property type="entry name" value="ATPASE N2B"/>
    <property type="match status" value="1"/>
</dbReference>
<dbReference type="Gene3D" id="3.40.50.300">
    <property type="entry name" value="P-loop containing nucleotide triphosphate hydrolases"/>
    <property type="match status" value="1"/>
</dbReference>
<keyword evidence="4" id="KW-1185">Reference proteome</keyword>
<evidence type="ECO:0000256" key="1">
    <source>
        <dbReference type="ARBA" id="ARBA00022741"/>
    </source>
</evidence>
<evidence type="ECO:0000313" key="3">
    <source>
        <dbReference type="EMBL" id="TCK60968.1"/>
    </source>
</evidence>
<dbReference type="GO" id="GO:0005737">
    <property type="term" value="C:cytoplasm"/>
    <property type="evidence" value="ECO:0007669"/>
    <property type="project" value="TreeGrafter"/>
</dbReference>
<dbReference type="Pfam" id="PF03969">
    <property type="entry name" value="AFG1_ATPase"/>
    <property type="match status" value="2"/>
</dbReference>
<dbReference type="SUPFAM" id="SSF52540">
    <property type="entry name" value="P-loop containing nucleoside triphosphate hydrolases"/>
    <property type="match status" value="1"/>
</dbReference>
<sequence>MTNAEKYIDLSGISFDISVEQCFENLRPHPKFSRCTFENYIPDENYPTQSQIKSLLQNTLEQMKTYSPAQQTQGKSLFGFLKSKKTSNGSEKPNNIYIDGSYGIGKTHLLSSCYNTCERGSKAFMSFGEMNYYFHYLGVEKCIEHFSDLSLLLIDEFELDDPAMTHIMAKFFREINKNTLIITTSNTLPNELGKLRFQTDNFTKQLGDIAGSFETIIVEGEDYRKRNKIWMKNVSEDSFLDAFAMYTAESKAKSKITFENLIKILESTHPFKYFVIPEAVEAIFIDGLMPFPNLNNALRFNQLIDHCYYYNTKLFIRSPHQLSDIFPPELIESSFQKKLLRCLSRLDELAVFFKI</sequence>
<dbReference type="AlphaFoldDB" id="A0A4R1K9A0"/>
<keyword evidence="1" id="KW-0547">Nucleotide-binding</keyword>
<keyword evidence="3" id="KW-0132">Cell division</keyword>
<evidence type="ECO:0000313" key="4">
    <source>
        <dbReference type="Proteomes" id="UP000294614"/>
    </source>
</evidence>
<dbReference type="GO" id="GO:0051301">
    <property type="term" value="P:cell division"/>
    <property type="evidence" value="ECO:0007669"/>
    <property type="project" value="UniProtKB-KW"/>
</dbReference>
<dbReference type="OrthoDB" id="9774491at2"/>
<dbReference type="GO" id="GO:0005524">
    <property type="term" value="F:ATP binding"/>
    <property type="evidence" value="ECO:0007669"/>
    <property type="project" value="UniProtKB-KW"/>
</dbReference>
<protein>
    <submittedName>
        <fullName evidence="3">Cell division protein ZapE</fullName>
    </submittedName>
</protein>
<keyword evidence="3" id="KW-0131">Cell cycle</keyword>
<accession>A0A4R1K9A0</accession>
<reference evidence="3 4" key="1">
    <citation type="submission" date="2019-03" db="EMBL/GenBank/DDBJ databases">
        <title>Genomic Encyclopedia of Type Strains, Phase IV (KMG-IV): sequencing the most valuable type-strain genomes for metagenomic binning, comparative biology and taxonomic classification.</title>
        <authorList>
            <person name="Goeker M."/>
        </authorList>
    </citation>
    <scope>NUCLEOTIDE SEQUENCE [LARGE SCALE GENOMIC DNA]</scope>
    <source>
        <strain evidence="3 4">DSM 24984</strain>
    </source>
</reference>
<comment type="caution">
    <text evidence="3">The sequence shown here is derived from an EMBL/GenBank/DDBJ whole genome shotgun (WGS) entry which is preliminary data.</text>
</comment>
<keyword evidence="2" id="KW-0067">ATP-binding</keyword>
<evidence type="ECO:0000256" key="2">
    <source>
        <dbReference type="ARBA" id="ARBA00022840"/>
    </source>
</evidence>
<dbReference type="EMBL" id="SMGG01000004">
    <property type="protein sequence ID" value="TCK60968.1"/>
    <property type="molecule type" value="Genomic_DNA"/>
</dbReference>
<proteinExistence type="predicted"/>
<dbReference type="GO" id="GO:0016887">
    <property type="term" value="F:ATP hydrolysis activity"/>
    <property type="evidence" value="ECO:0007669"/>
    <property type="project" value="InterPro"/>
</dbReference>